<gene>
    <name evidence="3" type="ORF">AaeL_AAEL003574</name>
</gene>
<feature type="domain" description="DUF4806" evidence="2">
    <location>
        <begin position="318"/>
        <end position="399"/>
    </location>
</feature>
<dbReference type="Proteomes" id="UP000682892">
    <property type="component" value="Unassembled WGS sequence"/>
</dbReference>
<dbReference type="Pfam" id="PF16064">
    <property type="entry name" value="DUF4806"/>
    <property type="match status" value="1"/>
</dbReference>
<organism evidence="3 4">
    <name type="scientific">Aedes aegypti</name>
    <name type="common">Yellowfever mosquito</name>
    <name type="synonym">Culex aegypti</name>
    <dbReference type="NCBI Taxonomy" id="7159"/>
    <lineage>
        <taxon>Eukaryota</taxon>
        <taxon>Metazoa</taxon>
        <taxon>Ecdysozoa</taxon>
        <taxon>Arthropoda</taxon>
        <taxon>Hexapoda</taxon>
        <taxon>Insecta</taxon>
        <taxon>Pterygota</taxon>
        <taxon>Neoptera</taxon>
        <taxon>Endopterygota</taxon>
        <taxon>Diptera</taxon>
        <taxon>Nematocera</taxon>
        <taxon>Culicoidea</taxon>
        <taxon>Culicidae</taxon>
        <taxon>Culicinae</taxon>
        <taxon>Aedini</taxon>
        <taxon>Aedes</taxon>
        <taxon>Stegomyia</taxon>
    </lineage>
</organism>
<reference evidence="3" key="3">
    <citation type="submission" date="2012-09" db="EMBL/GenBank/DDBJ databases">
        <authorList>
            <consortium name="VectorBase"/>
        </authorList>
    </citation>
    <scope>NUCLEOTIDE SEQUENCE</scope>
    <source>
        <strain evidence="3">Liverpool</strain>
    </source>
</reference>
<reference evidence="3" key="2">
    <citation type="journal article" date="2007" name="Science">
        <title>Genome sequence of Aedes aegypti, a major arbovirus vector.</title>
        <authorList>
            <person name="Nene V."/>
            <person name="Wortman J.R."/>
            <person name="Lawson D."/>
            <person name="Haas B."/>
            <person name="Kodira C."/>
            <person name="Tu Z.J."/>
            <person name="Loftus B."/>
            <person name="Xi Z."/>
            <person name="Megy K."/>
            <person name="Grabherr M."/>
            <person name="Ren Q."/>
            <person name="Zdobnov E.M."/>
            <person name="Lobo N.F."/>
            <person name="Campbell K.S."/>
            <person name="Brown S.E."/>
            <person name="Bonaldo M.F."/>
            <person name="Zhu J."/>
            <person name="Sinkins S.P."/>
            <person name="Hogenkamp D.G."/>
            <person name="Amedeo P."/>
            <person name="Arensburger P."/>
            <person name="Atkinson P.W."/>
            <person name="Bidwell S."/>
            <person name="Biedler J."/>
            <person name="Birney E."/>
            <person name="Bruggner R.V."/>
            <person name="Costas J."/>
            <person name="Coy M.R."/>
            <person name="Crabtree J."/>
            <person name="Crawford M."/>
            <person name="Debruyn B."/>
            <person name="Decaprio D."/>
            <person name="Eiglmeier K."/>
            <person name="Eisenstadt E."/>
            <person name="El-Dorry H."/>
            <person name="Gelbart W.M."/>
            <person name="Gomes S.L."/>
            <person name="Hammond M."/>
            <person name="Hannick L.I."/>
            <person name="Hogan J.R."/>
            <person name="Holmes M.H."/>
            <person name="Jaffe D."/>
            <person name="Johnston J.S."/>
            <person name="Kennedy R.C."/>
            <person name="Koo H."/>
            <person name="Kravitz S."/>
            <person name="Kriventseva E.V."/>
            <person name="Kulp D."/>
            <person name="Labutti K."/>
            <person name="Lee E."/>
            <person name="Li S."/>
            <person name="Lovin D.D."/>
            <person name="Mao C."/>
            <person name="Mauceli E."/>
            <person name="Menck C.F."/>
            <person name="Miller J.R."/>
            <person name="Montgomery P."/>
            <person name="Mori A."/>
            <person name="Nascimento A.L."/>
            <person name="Naveira H.F."/>
            <person name="Nusbaum C."/>
            <person name="O'leary S."/>
            <person name="Orvis J."/>
            <person name="Pertea M."/>
            <person name="Quesneville H."/>
            <person name="Reidenbach K.R."/>
            <person name="Rogers Y.H."/>
            <person name="Roth C.W."/>
            <person name="Schneider J.R."/>
            <person name="Schatz M."/>
            <person name="Shumway M."/>
            <person name="Stanke M."/>
            <person name="Stinson E.O."/>
            <person name="Tubio J.M."/>
            <person name="Vanzee J.P."/>
            <person name="Verjovski-Almeida S."/>
            <person name="Werner D."/>
            <person name="White O."/>
            <person name="Wyder S."/>
            <person name="Zeng Q."/>
            <person name="Zhao Q."/>
            <person name="Zhao Y."/>
            <person name="Hill C.A."/>
            <person name="Raikhel A.S."/>
            <person name="Soares M.B."/>
            <person name="Knudson D.L."/>
            <person name="Lee N.H."/>
            <person name="Galagan J."/>
            <person name="Salzberg S.L."/>
            <person name="Paulsen I.T."/>
            <person name="Dimopoulos G."/>
            <person name="Collins F.H."/>
            <person name="Birren B."/>
            <person name="Fraser-Liggett C.M."/>
            <person name="Severson D.W."/>
        </authorList>
    </citation>
    <scope>NUCLEOTIDE SEQUENCE [LARGE SCALE GENOMIC DNA]</scope>
    <source>
        <strain evidence="3">Liverpool</strain>
    </source>
</reference>
<dbReference type="EMBL" id="CH477276">
    <property type="protein sequence ID" value="EAT45141.1"/>
    <property type="molecule type" value="Genomic_DNA"/>
</dbReference>
<evidence type="ECO:0000259" key="2">
    <source>
        <dbReference type="Pfam" id="PF16064"/>
    </source>
</evidence>
<protein>
    <submittedName>
        <fullName evidence="3">AAEL003574-PA</fullName>
    </submittedName>
</protein>
<sequence length="513" mass="58089">MPFVVVQTRKNKKSKPCMTVVPEKWAKRDHVYWPPANLVSLSKDGFSEPNIDVWKIQKCKVVGRGSSYAVAEDVMRRLEAVTDSEDAVQSTLGTRANPGKKKVKFVPKVYELKSSKKDHVTSPPENEATYPLFPVPKPQTTSRPEELRGVASTASQQITEISQIDQTMTQFVIQSGDGRQYVQMSDGTCLEIIAGEANSYASTSTQIQPTTQSSVILDSSNVITDNDLNNVLDTTGNQNDQPCSIEQPTQEEQMCHDTSIMTVLRDLQGRVTRMETMLEKVFAFMANINRLFETKLSTKMQDGDVKKYDEDFSEFDDLMPVKTEEKLRELEHQLKTQSYANKLYRFFETVFKLNGKREGKPFFRNLLRKFVDPSILVSYSWLGNSRAKKGEPANKNKSFKDNFPSFVQFVGRIQRSADFEFSAEDTEESFSQFLRQKNTELKRKIARSGAPKASHTKKRRQHSQHLSPRIDETTEEIENGDLLEQIAIKEVDIIPAASYSSSSSSSSSDTDVE</sequence>
<proteinExistence type="predicted"/>
<feature type="region of interest" description="Disordered" evidence="1">
    <location>
        <begin position="116"/>
        <end position="145"/>
    </location>
</feature>
<evidence type="ECO:0000313" key="4">
    <source>
        <dbReference type="Proteomes" id="UP000682892"/>
    </source>
</evidence>
<dbReference type="KEGG" id="aag:5578558"/>
<reference evidence="3" key="1">
    <citation type="submission" date="2005-10" db="EMBL/GenBank/DDBJ databases">
        <authorList>
            <person name="Loftus B.J."/>
            <person name="Nene V.M."/>
            <person name="Hannick L.I."/>
            <person name="Bidwell S."/>
            <person name="Haas B."/>
            <person name="Amedeo P."/>
            <person name="Orvis J."/>
            <person name="Wortman J.R."/>
            <person name="White O.R."/>
            <person name="Salzberg S."/>
            <person name="Shumway M."/>
            <person name="Koo H."/>
            <person name="Zhao Y."/>
            <person name="Holmes M."/>
            <person name="Miller J."/>
            <person name="Schatz M."/>
            <person name="Pop M."/>
            <person name="Pai G."/>
            <person name="Utterback T."/>
            <person name="Rogers Y.-H."/>
            <person name="Kravitz S."/>
            <person name="Fraser C.M."/>
        </authorList>
    </citation>
    <scope>NUCLEOTIDE SEQUENCE</scope>
    <source>
        <strain evidence="3">Liverpool</strain>
    </source>
</reference>
<dbReference type="OMA" id="VFAFMAN"/>
<dbReference type="HOGENOM" id="CLU_531245_0_0_1"/>
<feature type="compositionally biased region" description="Basic residues" evidence="1">
    <location>
        <begin position="454"/>
        <end position="463"/>
    </location>
</feature>
<dbReference type="AlphaFoldDB" id="A0A1S4F506"/>
<accession>A0A1S4F506</accession>
<evidence type="ECO:0000256" key="1">
    <source>
        <dbReference type="SAM" id="MobiDB-lite"/>
    </source>
</evidence>
<feature type="region of interest" description="Disordered" evidence="1">
    <location>
        <begin position="444"/>
        <end position="478"/>
    </location>
</feature>
<name>A0A1S4F506_AEDAE</name>
<dbReference type="OrthoDB" id="7765352at2759"/>
<evidence type="ECO:0000313" key="3">
    <source>
        <dbReference type="EMBL" id="EAT45141.1"/>
    </source>
</evidence>
<dbReference type="InterPro" id="IPR032071">
    <property type="entry name" value="DUF4806"/>
</dbReference>